<reference evidence="2 3" key="1">
    <citation type="submission" date="2020-08" db="EMBL/GenBank/DDBJ databases">
        <title>Genomic Encyclopedia of Type Strains, Phase IV (KMG-IV): sequencing the most valuable type-strain genomes for metagenomic binning, comparative biology and taxonomic classification.</title>
        <authorList>
            <person name="Goeker M."/>
        </authorList>
    </citation>
    <scope>NUCLEOTIDE SEQUENCE [LARGE SCALE GENOMIC DNA]</scope>
    <source>
        <strain evidence="2 3">DSM 45385</strain>
    </source>
</reference>
<evidence type="ECO:0000256" key="1">
    <source>
        <dbReference type="SAM" id="MobiDB-lite"/>
    </source>
</evidence>
<evidence type="ECO:0000313" key="3">
    <source>
        <dbReference type="Proteomes" id="UP000568380"/>
    </source>
</evidence>
<feature type="region of interest" description="Disordered" evidence="1">
    <location>
        <begin position="93"/>
        <end position="113"/>
    </location>
</feature>
<accession>A0A7W8A3S9</accession>
<dbReference type="RefSeq" id="WP_184964285.1">
    <property type="nucleotide sequence ID" value="NZ_JACHIN010000006.1"/>
</dbReference>
<proteinExistence type="predicted"/>
<name>A0A7W8A3S9_9ACTN</name>
<dbReference type="Proteomes" id="UP000568380">
    <property type="component" value="Unassembled WGS sequence"/>
</dbReference>
<comment type="caution">
    <text evidence="2">The sequence shown here is derived from an EMBL/GenBank/DDBJ whole genome shotgun (WGS) entry which is preliminary data.</text>
</comment>
<evidence type="ECO:0000313" key="2">
    <source>
        <dbReference type="EMBL" id="MBB5078989.1"/>
    </source>
</evidence>
<keyword evidence="3" id="KW-1185">Reference proteome</keyword>
<evidence type="ECO:0008006" key="4">
    <source>
        <dbReference type="Google" id="ProtNLM"/>
    </source>
</evidence>
<sequence length="113" mass="11918">MEIVVLTVPDCPHAPLLEEHLSRAMADVGLDGPIVRRTVNSAEDARLRGMRGSPTLLVDGVDPFAVAGMPVSVSCRVQKVPSVAALRQVLRRKSASGDPIPGQQVTVHASSTT</sequence>
<dbReference type="AlphaFoldDB" id="A0A7W8A3S9"/>
<dbReference type="EMBL" id="JACHIN010000006">
    <property type="protein sequence ID" value="MBB5078989.1"/>
    <property type="molecule type" value="Genomic_DNA"/>
</dbReference>
<organism evidence="2 3">
    <name type="scientific">Nonomuraea endophytica</name>
    <dbReference type="NCBI Taxonomy" id="714136"/>
    <lineage>
        <taxon>Bacteria</taxon>
        <taxon>Bacillati</taxon>
        <taxon>Actinomycetota</taxon>
        <taxon>Actinomycetes</taxon>
        <taxon>Streptosporangiales</taxon>
        <taxon>Streptosporangiaceae</taxon>
        <taxon>Nonomuraea</taxon>
    </lineage>
</organism>
<protein>
    <recommendedName>
        <fullName evidence="4">Thioredoxin family protein</fullName>
    </recommendedName>
</protein>
<gene>
    <name evidence="2" type="ORF">HNR40_004475</name>
</gene>
<feature type="compositionally biased region" description="Polar residues" evidence="1">
    <location>
        <begin position="103"/>
        <end position="113"/>
    </location>
</feature>